<keyword evidence="3" id="KW-1185">Reference proteome</keyword>
<evidence type="ECO:0000256" key="1">
    <source>
        <dbReference type="SAM" id="Phobius"/>
    </source>
</evidence>
<organism evidence="2 3">
    <name type="scientific">Enterovibrio nigricans DSM 22720</name>
    <dbReference type="NCBI Taxonomy" id="1121868"/>
    <lineage>
        <taxon>Bacteria</taxon>
        <taxon>Pseudomonadati</taxon>
        <taxon>Pseudomonadota</taxon>
        <taxon>Gammaproteobacteria</taxon>
        <taxon>Vibrionales</taxon>
        <taxon>Vibrionaceae</taxon>
        <taxon>Enterovibrio</taxon>
    </lineage>
</organism>
<dbReference type="AlphaFoldDB" id="A0A1T4VXK3"/>
<keyword evidence="1" id="KW-0472">Membrane</keyword>
<evidence type="ECO:0000313" key="2">
    <source>
        <dbReference type="EMBL" id="SKA69714.1"/>
    </source>
</evidence>
<reference evidence="3" key="1">
    <citation type="submission" date="2017-02" db="EMBL/GenBank/DDBJ databases">
        <authorList>
            <person name="Varghese N."/>
            <person name="Submissions S."/>
        </authorList>
    </citation>
    <scope>NUCLEOTIDE SEQUENCE [LARGE SCALE GENOMIC DNA]</scope>
    <source>
        <strain evidence="3">DSM 22720</strain>
    </source>
</reference>
<sequence length="45" mass="5509">MSTNVEEREAFQREQRLIRRWDVIIALLLVFDIGLIAWDWMYLAQ</sequence>
<keyword evidence="1" id="KW-1133">Transmembrane helix</keyword>
<dbReference type="Proteomes" id="UP000190162">
    <property type="component" value="Unassembled WGS sequence"/>
</dbReference>
<name>A0A1T4VXK3_9GAMM</name>
<gene>
    <name evidence="2" type="ORF">SAMN02745132_04493</name>
</gene>
<keyword evidence="1" id="KW-0812">Transmembrane</keyword>
<proteinExistence type="predicted"/>
<accession>A0A1T4VXK3</accession>
<protein>
    <submittedName>
        <fullName evidence="2">Uncharacterized protein</fullName>
    </submittedName>
</protein>
<dbReference type="RefSeq" id="WP_170915246.1">
    <property type="nucleotide sequence ID" value="NZ_FUXU01000120.1"/>
</dbReference>
<feature type="transmembrane region" description="Helical" evidence="1">
    <location>
        <begin position="21"/>
        <end position="43"/>
    </location>
</feature>
<dbReference type="EMBL" id="FUXU01000120">
    <property type="protein sequence ID" value="SKA69714.1"/>
    <property type="molecule type" value="Genomic_DNA"/>
</dbReference>
<evidence type="ECO:0000313" key="3">
    <source>
        <dbReference type="Proteomes" id="UP000190162"/>
    </source>
</evidence>